<evidence type="ECO:0000313" key="1">
    <source>
        <dbReference type="EMBL" id="OZI51875.1"/>
    </source>
</evidence>
<protein>
    <recommendedName>
        <fullName evidence="3">Knr4/Smi1-like domain-containing protein</fullName>
    </recommendedName>
</protein>
<accession>A0A261TR06</accession>
<evidence type="ECO:0008006" key="3">
    <source>
        <dbReference type="Google" id="ProtNLM"/>
    </source>
</evidence>
<proteinExistence type="predicted"/>
<sequence>MPAAPYLVTPKRRLADPARLAALADWLGAPLPPGYAEHVTELGAGLYDGRLIVWLPDEIMAATADEQAFVREWFDELWEEEDDLRLDEAARAVPFGQTIDGDKVFYSPARAALFVLPRHDDRAYWMPRGFADPLDWGPHAPPPPSPAWRSFDSGLDRVTLELFTAQSLALADVIACVERQAPAAHRQDAAWGAVLYVPALHGRVQLTQAPGDTRVRVRIDHDVALEALARALQADLEAMGFFSVGTAR</sequence>
<reference evidence="1 2" key="1">
    <citation type="submission" date="2017-05" db="EMBL/GenBank/DDBJ databases">
        <title>Complete and WGS of Bordetella genogroups.</title>
        <authorList>
            <person name="Spilker T."/>
            <person name="LiPuma J."/>
        </authorList>
    </citation>
    <scope>NUCLEOTIDE SEQUENCE [LARGE SCALE GENOMIC DNA]</scope>
    <source>
        <strain evidence="1 2">AU10456</strain>
    </source>
</reference>
<comment type="caution">
    <text evidence="1">The sequence shown here is derived from an EMBL/GenBank/DDBJ whole genome shotgun (WGS) entry which is preliminary data.</text>
</comment>
<dbReference type="Proteomes" id="UP000216913">
    <property type="component" value="Unassembled WGS sequence"/>
</dbReference>
<dbReference type="OrthoDB" id="8685679at2"/>
<keyword evidence="2" id="KW-1185">Reference proteome</keyword>
<organism evidence="1 2">
    <name type="scientific">Bordetella genomosp. 5</name>
    <dbReference type="NCBI Taxonomy" id="1395608"/>
    <lineage>
        <taxon>Bacteria</taxon>
        <taxon>Pseudomonadati</taxon>
        <taxon>Pseudomonadota</taxon>
        <taxon>Betaproteobacteria</taxon>
        <taxon>Burkholderiales</taxon>
        <taxon>Alcaligenaceae</taxon>
        <taxon>Bordetella</taxon>
    </lineage>
</organism>
<evidence type="ECO:0000313" key="2">
    <source>
        <dbReference type="Proteomes" id="UP000216913"/>
    </source>
</evidence>
<name>A0A261TR06_9BORD</name>
<dbReference type="AlphaFoldDB" id="A0A261TR06"/>
<gene>
    <name evidence="1" type="ORF">CAL25_10160</name>
</gene>
<dbReference type="EMBL" id="NEVP01000006">
    <property type="protein sequence ID" value="OZI51875.1"/>
    <property type="molecule type" value="Genomic_DNA"/>
</dbReference>
<dbReference type="RefSeq" id="WP_094799830.1">
    <property type="nucleotide sequence ID" value="NZ_NEVP01000006.1"/>
</dbReference>